<evidence type="ECO:0000256" key="7">
    <source>
        <dbReference type="ARBA" id="ARBA00022927"/>
    </source>
</evidence>
<dbReference type="CDD" id="cd06261">
    <property type="entry name" value="TM_PBP2"/>
    <property type="match status" value="1"/>
</dbReference>
<dbReference type="EMBL" id="CP013244">
    <property type="protein sequence ID" value="ANP47426.1"/>
    <property type="molecule type" value="Genomic_DNA"/>
</dbReference>
<keyword evidence="8 12" id="KW-1133">Transmembrane helix</keyword>
<feature type="transmembrane region" description="Helical" evidence="12">
    <location>
        <begin position="161"/>
        <end position="183"/>
    </location>
</feature>
<evidence type="ECO:0000313" key="15">
    <source>
        <dbReference type="Proteomes" id="UP000092498"/>
    </source>
</evidence>
<evidence type="ECO:0000256" key="2">
    <source>
        <dbReference type="ARBA" id="ARBA00022448"/>
    </source>
</evidence>
<reference evidence="14 15" key="1">
    <citation type="submission" date="2015-11" db="EMBL/GenBank/DDBJ databases">
        <title>Whole-Genome Sequence of Candidatus Oderbacter manganicum from the National Park Lower Oder Valley, Germany.</title>
        <authorList>
            <person name="Braun B."/>
            <person name="Liere K."/>
            <person name="Szewzyk U."/>
        </authorList>
    </citation>
    <scope>NUCLEOTIDE SEQUENCE [LARGE SCALE GENOMIC DNA]</scope>
    <source>
        <strain evidence="14 15">OTSz_A_272</strain>
    </source>
</reference>
<dbReference type="STRING" id="1759059.ATE48_16665"/>
<feature type="transmembrane region" description="Helical" evidence="12">
    <location>
        <begin position="33"/>
        <end position="55"/>
    </location>
</feature>
<evidence type="ECO:0000256" key="9">
    <source>
        <dbReference type="ARBA" id="ARBA00023136"/>
    </source>
</evidence>
<dbReference type="InterPro" id="IPR035906">
    <property type="entry name" value="MetI-like_sf"/>
</dbReference>
<keyword evidence="15" id="KW-1185">Reference proteome</keyword>
<evidence type="ECO:0000256" key="1">
    <source>
        <dbReference type="ARBA" id="ARBA00004429"/>
    </source>
</evidence>
<dbReference type="Gene3D" id="1.10.3720.10">
    <property type="entry name" value="MetI-like"/>
    <property type="match status" value="1"/>
</dbReference>
<dbReference type="KEGG" id="cbot:ATE48_16665"/>
<dbReference type="GO" id="GO:0015833">
    <property type="term" value="P:peptide transport"/>
    <property type="evidence" value="ECO:0007669"/>
    <property type="project" value="UniProtKB-KW"/>
</dbReference>
<sequence>MSDILIDDTPQPQAVKGRSLWEDARRRLMRNPAAVASLYVVAILVLIAVFGPFLWVHKYDTIFRDSVAIAPTFKDMHLLGTDTEGRDMVARLILGLGISMLVGLAATVVALTIGVVWGAVAGFVGGLVDDTMMRVVDVLYAIPFVFFVIVLMTVVQFDDPVLNLVLIFCAIGAVEWLTMSRIVRGQTLSLRQKEFVEAARAAGAKPLEIVFRHIVPNVVGPVVVFATLNIPVIILAESFLSFIGLGVQEPLTSLGSLLSDGKDQMTTAPWMLIAPSATMLITLLALNFLGDGLRDALDPKER</sequence>
<feature type="transmembrane region" description="Helical" evidence="12">
    <location>
        <begin position="267"/>
        <end position="290"/>
    </location>
</feature>
<dbReference type="RefSeq" id="WP_066773534.1">
    <property type="nucleotide sequence ID" value="NZ_CP013244.1"/>
</dbReference>
<dbReference type="InterPro" id="IPR050366">
    <property type="entry name" value="BP-dependent_transpt_permease"/>
</dbReference>
<dbReference type="GO" id="GO:0005886">
    <property type="term" value="C:plasma membrane"/>
    <property type="evidence" value="ECO:0007669"/>
    <property type="project" value="UniProtKB-SubCell"/>
</dbReference>
<keyword evidence="9 12" id="KW-0472">Membrane</keyword>
<evidence type="ECO:0000256" key="3">
    <source>
        <dbReference type="ARBA" id="ARBA00022475"/>
    </source>
</evidence>
<keyword evidence="3" id="KW-1003">Cell membrane</keyword>
<keyword evidence="4" id="KW-0997">Cell inner membrane</keyword>
<evidence type="ECO:0000256" key="4">
    <source>
        <dbReference type="ARBA" id="ARBA00022519"/>
    </source>
</evidence>
<evidence type="ECO:0000256" key="11">
    <source>
        <dbReference type="ARBA" id="ARBA00072251"/>
    </source>
</evidence>
<dbReference type="FunCoup" id="A0A1B1ALH4">
    <property type="interactions" value="158"/>
</dbReference>
<dbReference type="AlphaFoldDB" id="A0A1B1ALH4"/>
<comment type="subcellular location">
    <subcellularLocation>
        <location evidence="1">Cell inner membrane</location>
        <topology evidence="1">Multi-pass membrane protein</topology>
    </subcellularLocation>
    <subcellularLocation>
        <location evidence="12">Cell membrane</location>
        <topology evidence="12">Multi-pass membrane protein</topology>
    </subcellularLocation>
</comment>
<dbReference type="PANTHER" id="PTHR43386:SF2">
    <property type="entry name" value="OLIGOPEPTIDE TRANSPORT SYSTEM PERMEASE PROTEIN OPPC"/>
    <property type="match status" value="1"/>
</dbReference>
<keyword evidence="2 12" id="KW-0813">Transport</keyword>
<dbReference type="GO" id="GO:0015031">
    <property type="term" value="P:protein transport"/>
    <property type="evidence" value="ECO:0007669"/>
    <property type="project" value="UniProtKB-KW"/>
</dbReference>
<dbReference type="InterPro" id="IPR025966">
    <property type="entry name" value="OppC_N"/>
</dbReference>
<dbReference type="InterPro" id="IPR000515">
    <property type="entry name" value="MetI-like"/>
</dbReference>
<feature type="transmembrane region" description="Helical" evidence="12">
    <location>
        <begin position="222"/>
        <end position="247"/>
    </location>
</feature>
<accession>A0A1B1ALH4</accession>
<keyword evidence="5 12" id="KW-0812">Transmembrane</keyword>
<dbReference type="SUPFAM" id="SSF161098">
    <property type="entry name" value="MetI-like"/>
    <property type="match status" value="1"/>
</dbReference>
<evidence type="ECO:0000313" key="14">
    <source>
        <dbReference type="EMBL" id="ANP47426.1"/>
    </source>
</evidence>
<protein>
    <recommendedName>
        <fullName evidence="11">Oligopeptide transport system permease protein OppC</fullName>
    </recommendedName>
</protein>
<dbReference type="Proteomes" id="UP000092498">
    <property type="component" value="Chromosome"/>
</dbReference>
<organism evidence="14 15">
    <name type="scientific">Candidatus Viadribacter manganicus</name>
    <dbReference type="NCBI Taxonomy" id="1759059"/>
    <lineage>
        <taxon>Bacteria</taxon>
        <taxon>Pseudomonadati</taxon>
        <taxon>Pseudomonadota</taxon>
        <taxon>Alphaproteobacteria</taxon>
        <taxon>Hyphomonadales</taxon>
        <taxon>Hyphomonadaceae</taxon>
        <taxon>Candidatus Viadribacter</taxon>
    </lineage>
</organism>
<feature type="transmembrane region" description="Helical" evidence="12">
    <location>
        <begin position="92"/>
        <end position="123"/>
    </location>
</feature>
<dbReference type="GO" id="GO:0055085">
    <property type="term" value="P:transmembrane transport"/>
    <property type="evidence" value="ECO:0007669"/>
    <property type="project" value="InterPro"/>
</dbReference>
<dbReference type="Pfam" id="PF00528">
    <property type="entry name" value="BPD_transp_1"/>
    <property type="match status" value="1"/>
</dbReference>
<dbReference type="PANTHER" id="PTHR43386">
    <property type="entry name" value="OLIGOPEPTIDE TRANSPORT SYSTEM PERMEASE PROTEIN APPC"/>
    <property type="match status" value="1"/>
</dbReference>
<evidence type="ECO:0000256" key="8">
    <source>
        <dbReference type="ARBA" id="ARBA00022989"/>
    </source>
</evidence>
<evidence type="ECO:0000256" key="12">
    <source>
        <dbReference type="RuleBase" id="RU363032"/>
    </source>
</evidence>
<proteinExistence type="inferred from homology"/>
<evidence type="ECO:0000256" key="10">
    <source>
        <dbReference type="ARBA" id="ARBA00024202"/>
    </source>
</evidence>
<dbReference type="PROSITE" id="PS50928">
    <property type="entry name" value="ABC_TM1"/>
    <property type="match status" value="1"/>
</dbReference>
<dbReference type="OrthoDB" id="9766870at2"/>
<feature type="transmembrane region" description="Helical" evidence="12">
    <location>
        <begin position="135"/>
        <end position="155"/>
    </location>
</feature>
<keyword evidence="6" id="KW-0571">Peptide transport</keyword>
<dbReference type="InParanoid" id="A0A1B1ALH4"/>
<comment type="similarity">
    <text evidence="10">Belongs to the binding-protein-dependent transport system permease family. OppBC subfamily.</text>
</comment>
<evidence type="ECO:0000256" key="5">
    <source>
        <dbReference type="ARBA" id="ARBA00022692"/>
    </source>
</evidence>
<feature type="domain" description="ABC transmembrane type-1" evidence="13">
    <location>
        <begin position="96"/>
        <end position="290"/>
    </location>
</feature>
<name>A0A1B1ALH4_9PROT</name>
<gene>
    <name evidence="14" type="ORF">ATE48_16665</name>
</gene>
<keyword evidence="7" id="KW-0653">Protein transport</keyword>
<evidence type="ECO:0000256" key="6">
    <source>
        <dbReference type="ARBA" id="ARBA00022856"/>
    </source>
</evidence>
<dbReference type="Pfam" id="PF12911">
    <property type="entry name" value="OppC_N"/>
    <property type="match status" value="1"/>
</dbReference>
<evidence type="ECO:0000259" key="13">
    <source>
        <dbReference type="PROSITE" id="PS50928"/>
    </source>
</evidence>